<dbReference type="GO" id="GO:0003677">
    <property type="term" value="F:DNA binding"/>
    <property type="evidence" value="ECO:0007669"/>
    <property type="project" value="InterPro"/>
</dbReference>
<evidence type="ECO:0000256" key="3">
    <source>
        <dbReference type="ARBA" id="ARBA00023110"/>
    </source>
</evidence>
<evidence type="ECO:0000256" key="2">
    <source>
        <dbReference type="ARBA" id="ARBA00013194"/>
    </source>
</evidence>
<sequence length="141" mass="16096">MGMLLGLHGHPLLKFIVEHLVKARHILCEKQGKINEAFKKLQDGWLSNGDKVPPAEFAKIAAEFSNVHLGRKVEILDGFLEAKWPGLSGSCFQHTSWCYYCSFQINAWISYYTLRGKEELSIDYFQWTLKLLWSFGGSSVV</sequence>
<comment type="catalytic activity">
    <reaction evidence="1">
        <text>[protein]-peptidylproline (omega=180) = [protein]-peptidylproline (omega=0)</text>
        <dbReference type="Rhea" id="RHEA:16237"/>
        <dbReference type="Rhea" id="RHEA-COMP:10747"/>
        <dbReference type="Rhea" id="RHEA-COMP:10748"/>
        <dbReference type="ChEBI" id="CHEBI:83833"/>
        <dbReference type="ChEBI" id="CHEBI:83834"/>
        <dbReference type="EC" id="5.2.1.8"/>
    </reaction>
</comment>
<organism evidence="5 6">
    <name type="scientific">Vanilla planifolia</name>
    <name type="common">Vanilla</name>
    <dbReference type="NCBI Taxonomy" id="51239"/>
    <lineage>
        <taxon>Eukaryota</taxon>
        <taxon>Viridiplantae</taxon>
        <taxon>Streptophyta</taxon>
        <taxon>Embryophyta</taxon>
        <taxon>Tracheophyta</taxon>
        <taxon>Spermatophyta</taxon>
        <taxon>Magnoliopsida</taxon>
        <taxon>Liliopsida</taxon>
        <taxon>Asparagales</taxon>
        <taxon>Orchidaceae</taxon>
        <taxon>Vanilloideae</taxon>
        <taxon>Vanilleae</taxon>
        <taxon>Vanilla</taxon>
    </lineage>
</organism>
<gene>
    <name evidence="5" type="ORF">HPP92_010748</name>
</gene>
<protein>
    <recommendedName>
        <fullName evidence="2">peptidylprolyl isomerase</fullName>
        <ecNumber evidence="2">5.2.1.8</ecNumber>
    </recommendedName>
</protein>
<dbReference type="AlphaFoldDB" id="A0A835V0D9"/>
<evidence type="ECO:0000313" key="5">
    <source>
        <dbReference type="EMBL" id="KAG0482664.1"/>
    </source>
</evidence>
<keyword evidence="3" id="KW-0697">Rotamase</keyword>
<dbReference type="EMBL" id="JADCNM010000005">
    <property type="protein sequence ID" value="KAG0482664.1"/>
    <property type="molecule type" value="Genomic_DNA"/>
</dbReference>
<proteinExistence type="predicted"/>
<keyword evidence="4" id="KW-0413">Isomerase</keyword>
<evidence type="ECO:0000313" key="6">
    <source>
        <dbReference type="Proteomes" id="UP000639772"/>
    </source>
</evidence>
<dbReference type="OrthoDB" id="1911748at2759"/>
<dbReference type="InterPro" id="IPR043323">
    <property type="entry name" value="PIN4"/>
</dbReference>
<name>A0A835V0D9_VANPL</name>
<accession>A0A835V0D9</accession>
<reference evidence="5 6" key="1">
    <citation type="journal article" date="2020" name="Nat. Food">
        <title>A phased Vanilla planifolia genome enables genetic improvement of flavour and production.</title>
        <authorList>
            <person name="Hasing T."/>
            <person name="Tang H."/>
            <person name="Brym M."/>
            <person name="Khazi F."/>
            <person name="Huang T."/>
            <person name="Chambers A.H."/>
        </authorList>
    </citation>
    <scope>NUCLEOTIDE SEQUENCE [LARGE SCALE GENOMIC DNA]</scope>
    <source>
        <tissue evidence="5">Leaf</tissue>
    </source>
</reference>
<evidence type="ECO:0000256" key="1">
    <source>
        <dbReference type="ARBA" id="ARBA00000971"/>
    </source>
</evidence>
<dbReference type="Proteomes" id="UP000639772">
    <property type="component" value="Unassembled WGS sequence"/>
</dbReference>
<dbReference type="InterPro" id="IPR046357">
    <property type="entry name" value="PPIase_dom_sf"/>
</dbReference>
<dbReference type="EC" id="5.2.1.8" evidence="2"/>
<evidence type="ECO:0000256" key="4">
    <source>
        <dbReference type="ARBA" id="ARBA00023235"/>
    </source>
</evidence>
<dbReference type="GO" id="GO:0003755">
    <property type="term" value="F:peptidyl-prolyl cis-trans isomerase activity"/>
    <property type="evidence" value="ECO:0007669"/>
    <property type="project" value="UniProtKB-KW"/>
</dbReference>
<dbReference type="GO" id="GO:0006364">
    <property type="term" value="P:rRNA processing"/>
    <property type="evidence" value="ECO:0007669"/>
    <property type="project" value="InterPro"/>
</dbReference>
<comment type="caution">
    <text evidence="5">The sequence shown here is derived from an EMBL/GenBank/DDBJ whole genome shotgun (WGS) entry which is preliminary data.</text>
</comment>
<dbReference type="PANTHER" id="PTHR45995">
    <property type="match status" value="1"/>
</dbReference>
<dbReference type="Gene3D" id="3.10.50.40">
    <property type="match status" value="1"/>
</dbReference>